<dbReference type="GO" id="GO:0003677">
    <property type="term" value="F:DNA binding"/>
    <property type="evidence" value="ECO:0007669"/>
    <property type="project" value="InterPro"/>
</dbReference>
<dbReference type="AlphaFoldDB" id="A0A173ML78"/>
<dbReference type="InterPro" id="IPR013325">
    <property type="entry name" value="RNA_pol_sigma_r2"/>
</dbReference>
<dbReference type="InterPro" id="IPR007627">
    <property type="entry name" value="RNA_pol_sigma70_r2"/>
</dbReference>
<dbReference type="KEGG" id="fln:FLA_4259"/>
<dbReference type="Gene3D" id="1.10.10.10">
    <property type="entry name" value="Winged helix-like DNA-binding domain superfamily/Winged helix DNA-binding domain"/>
    <property type="match status" value="1"/>
</dbReference>
<dbReference type="InterPro" id="IPR036388">
    <property type="entry name" value="WH-like_DNA-bd_sf"/>
</dbReference>
<keyword evidence="2" id="KW-0805">Transcription regulation</keyword>
<evidence type="ECO:0000256" key="4">
    <source>
        <dbReference type="ARBA" id="ARBA00023163"/>
    </source>
</evidence>
<keyword evidence="3" id="KW-0731">Sigma factor</keyword>
<dbReference type="SUPFAM" id="SSF88659">
    <property type="entry name" value="Sigma3 and sigma4 domains of RNA polymerase sigma factors"/>
    <property type="match status" value="1"/>
</dbReference>
<dbReference type="RefSeq" id="WP_076382110.1">
    <property type="nucleotide sequence ID" value="NZ_AP017422.1"/>
</dbReference>
<proteinExistence type="inferred from homology"/>
<name>A0A173ML78_9BACT</name>
<dbReference type="InterPro" id="IPR013324">
    <property type="entry name" value="RNA_pol_sigma_r3/r4-like"/>
</dbReference>
<evidence type="ECO:0000256" key="2">
    <source>
        <dbReference type="ARBA" id="ARBA00023015"/>
    </source>
</evidence>
<feature type="domain" description="RNA polymerase sigma factor 70 region 4 type 2" evidence="6">
    <location>
        <begin position="124"/>
        <end position="174"/>
    </location>
</feature>
<accession>A0A173ML78</accession>
<comment type="similarity">
    <text evidence="1">Belongs to the sigma-70 factor family. ECF subfamily.</text>
</comment>
<dbReference type="PANTHER" id="PTHR43133">
    <property type="entry name" value="RNA POLYMERASE ECF-TYPE SIGMA FACTO"/>
    <property type="match status" value="1"/>
</dbReference>
<dbReference type="NCBIfam" id="TIGR02937">
    <property type="entry name" value="sigma70-ECF"/>
    <property type="match status" value="1"/>
</dbReference>
<dbReference type="GO" id="GO:0016987">
    <property type="term" value="F:sigma factor activity"/>
    <property type="evidence" value="ECO:0007669"/>
    <property type="project" value="UniProtKB-KW"/>
</dbReference>
<dbReference type="SUPFAM" id="SSF88946">
    <property type="entry name" value="Sigma2 domain of RNA polymerase sigma factors"/>
    <property type="match status" value="1"/>
</dbReference>
<dbReference type="InterPro" id="IPR039425">
    <property type="entry name" value="RNA_pol_sigma-70-like"/>
</dbReference>
<evidence type="ECO:0000259" key="5">
    <source>
        <dbReference type="Pfam" id="PF04542"/>
    </source>
</evidence>
<reference evidence="8" key="1">
    <citation type="submission" date="2017-01" db="EMBL/GenBank/DDBJ databases">
        <authorList>
            <person name="Varghese N."/>
            <person name="Submissions S."/>
        </authorList>
    </citation>
    <scope>NUCLEOTIDE SEQUENCE [LARGE SCALE GENOMIC DNA]</scope>
    <source>
        <strain evidence="8">DSM 21054</strain>
    </source>
</reference>
<dbReference type="InterPro" id="IPR014284">
    <property type="entry name" value="RNA_pol_sigma-70_dom"/>
</dbReference>
<evidence type="ECO:0000256" key="3">
    <source>
        <dbReference type="ARBA" id="ARBA00023082"/>
    </source>
</evidence>
<dbReference type="CDD" id="cd06171">
    <property type="entry name" value="Sigma70_r4"/>
    <property type="match status" value="1"/>
</dbReference>
<organism evidence="7 8">
    <name type="scientific">Filimonas lacunae</name>
    <dbReference type="NCBI Taxonomy" id="477680"/>
    <lineage>
        <taxon>Bacteria</taxon>
        <taxon>Pseudomonadati</taxon>
        <taxon>Bacteroidota</taxon>
        <taxon>Chitinophagia</taxon>
        <taxon>Chitinophagales</taxon>
        <taxon>Chitinophagaceae</taxon>
        <taxon>Filimonas</taxon>
    </lineage>
</organism>
<dbReference type="Proteomes" id="UP000186917">
    <property type="component" value="Unassembled WGS sequence"/>
</dbReference>
<dbReference type="Gene3D" id="1.10.1740.10">
    <property type="match status" value="1"/>
</dbReference>
<sequence>MNNSQVGDELLLTRLSKGDKLAFDQLYQQYSHPLYLNLLKLTKSEAIAEELLQEIFVRIWNKKDTLDIHTGLGNYLFKISQNLVYDFFRKAKQDKQLRSQIIAVAAEEYTHIEENLLSKENRTLLHRAISTLPPVRQQVFKLCKLEGKSYDEVAEELGIGVSTVNDHIVKATKHIKRYFPIILLIISTLNN</sequence>
<evidence type="ECO:0000313" key="8">
    <source>
        <dbReference type="Proteomes" id="UP000186917"/>
    </source>
</evidence>
<dbReference type="EMBL" id="FTOR01000012">
    <property type="protein sequence ID" value="SIT33093.1"/>
    <property type="molecule type" value="Genomic_DNA"/>
</dbReference>
<feature type="domain" description="RNA polymerase sigma-70 region 2" evidence="5">
    <location>
        <begin position="26"/>
        <end position="92"/>
    </location>
</feature>
<dbReference type="NCBIfam" id="TIGR02985">
    <property type="entry name" value="Sig70_bacteroi1"/>
    <property type="match status" value="1"/>
</dbReference>
<dbReference type="Pfam" id="PF08281">
    <property type="entry name" value="Sigma70_r4_2"/>
    <property type="match status" value="1"/>
</dbReference>
<dbReference type="Pfam" id="PF04542">
    <property type="entry name" value="Sigma70_r2"/>
    <property type="match status" value="1"/>
</dbReference>
<dbReference type="InterPro" id="IPR014327">
    <property type="entry name" value="RNA_pol_sigma70_bacteroid"/>
</dbReference>
<gene>
    <name evidence="7" type="ORF">SAMN05421788_11227</name>
</gene>
<dbReference type="InterPro" id="IPR013249">
    <property type="entry name" value="RNA_pol_sigma70_r4_t2"/>
</dbReference>
<dbReference type="GO" id="GO:0006352">
    <property type="term" value="P:DNA-templated transcription initiation"/>
    <property type="evidence" value="ECO:0007669"/>
    <property type="project" value="InterPro"/>
</dbReference>
<protein>
    <submittedName>
        <fullName evidence="7">RNA polymerase sigma-70 factor, ECF subfamily</fullName>
    </submittedName>
</protein>
<dbReference type="STRING" id="477680.SAMN05421788_11227"/>
<keyword evidence="4" id="KW-0804">Transcription</keyword>
<keyword evidence="8" id="KW-1185">Reference proteome</keyword>
<dbReference type="PANTHER" id="PTHR43133:SF46">
    <property type="entry name" value="RNA POLYMERASE SIGMA-70 FACTOR ECF SUBFAMILY"/>
    <property type="match status" value="1"/>
</dbReference>
<evidence type="ECO:0000259" key="6">
    <source>
        <dbReference type="Pfam" id="PF08281"/>
    </source>
</evidence>
<evidence type="ECO:0000256" key="1">
    <source>
        <dbReference type="ARBA" id="ARBA00010641"/>
    </source>
</evidence>
<evidence type="ECO:0000313" key="7">
    <source>
        <dbReference type="EMBL" id="SIT33093.1"/>
    </source>
</evidence>